<evidence type="ECO:0000256" key="1">
    <source>
        <dbReference type="SAM" id="MobiDB-lite"/>
    </source>
</evidence>
<proteinExistence type="predicted"/>
<evidence type="ECO:0000313" key="2">
    <source>
        <dbReference type="EMBL" id="KAJ1198994.1"/>
    </source>
</evidence>
<protein>
    <submittedName>
        <fullName evidence="2">Uncharacterized protein</fullName>
    </submittedName>
</protein>
<dbReference type="Proteomes" id="UP001066276">
    <property type="component" value="Chromosome 2_1"/>
</dbReference>
<dbReference type="AlphaFoldDB" id="A0AAV7VBN7"/>
<organism evidence="2 3">
    <name type="scientific">Pleurodeles waltl</name>
    <name type="common">Iberian ribbed newt</name>
    <dbReference type="NCBI Taxonomy" id="8319"/>
    <lineage>
        <taxon>Eukaryota</taxon>
        <taxon>Metazoa</taxon>
        <taxon>Chordata</taxon>
        <taxon>Craniata</taxon>
        <taxon>Vertebrata</taxon>
        <taxon>Euteleostomi</taxon>
        <taxon>Amphibia</taxon>
        <taxon>Batrachia</taxon>
        <taxon>Caudata</taxon>
        <taxon>Salamandroidea</taxon>
        <taxon>Salamandridae</taxon>
        <taxon>Pleurodelinae</taxon>
        <taxon>Pleurodeles</taxon>
    </lineage>
</organism>
<evidence type="ECO:0000313" key="3">
    <source>
        <dbReference type="Proteomes" id="UP001066276"/>
    </source>
</evidence>
<name>A0AAV7VBN7_PLEWA</name>
<feature type="compositionally biased region" description="Low complexity" evidence="1">
    <location>
        <begin position="76"/>
        <end position="87"/>
    </location>
</feature>
<gene>
    <name evidence="2" type="ORF">NDU88_002832</name>
</gene>
<accession>A0AAV7VBN7</accession>
<dbReference type="EMBL" id="JANPWB010000003">
    <property type="protein sequence ID" value="KAJ1198994.1"/>
    <property type="molecule type" value="Genomic_DNA"/>
</dbReference>
<feature type="compositionally biased region" description="Basic and acidic residues" evidence="1">
    <location>
        <begin position="97"/>
        <end position="106"/>
    </location>
</feature>
<keyword evidence="3" id="KW-1185">Reference proteome</keyword>
<sequence length="112" mass="11904">MAGHSGDGWTRQPGKSRSLPKEAMQEKREMPHGAAPLHNQALQEREEAVRAVATLGKEGPTQTRPSDFQSDRESLSDAASYSSLDTTGVGGFVARPGETKPNEKECAGPGSL</sequence>
<comment type="caution">
    <text evidence="2">The sequence shown here is derived from an EMBL/GenBank/DDBJ whole genome shotgun (WGS) entry which is preliminary data.</text>
</comment>
<feature type="compositionally biased region" description="Basic and acidic residues" evidence="1">
    <location>
        <begin position="19"/>
        <end position="31"/>
    </location>
</feature>
<reference evidence="2" key="1">
    <citation type="journal article" date="2022" name="bioRxiv">
        <title>Sequencing and chromosome-scale assembly of the giantPleurodeles waltlgenome.</title>
        <authorList>
            <person name="Brown T."/>
            <person name="Elewa A."/>
            <person name="Iarovenko S."/>
            <person name="Subramanian E."/>
            <person name="Araus A.J."/>
            <person name="Petzold A."/>
            <person name="Susuki M."/>
            <person name="Suzuki K.-i.T."/>
            <person name="Hayashi T."/>
            <person name="Toyoda A."/>
            <person name="Oliveira C."/>
            <person name="Osipova E."/>
            <person name="Leigh N.D."/>
            <person name="Simon A."/>
            <person name="Yun M.H."/>
        </authorList>
    </citation>
    <scope>NUCLEOTIDE SEQUENCE</scope>
    <source>
        <strain evidence="2">20211129_DDA</strain>
        <tissue evidence="2">Liver</tissue>
    </source>
</reference>
<feature type="region of interest" description="Disordered" evidence="1">
    <location>
        <begin position="1"/>
        <end position="112"/>
    </location>
</feature>